<dbReference type="PANTHER" id="PTHR43298:SF2">
    <property type="entry name" value="FMN_FAD EXPORTER YEEO-RELATED"/>
    <property type="match status" value="1"/>
</dbReference>
<dbReference type="GO" id="GO:0005886">
    <property type="term" value="C:plasma membrane"/>
    <property type="evidence" value="ECO:0007669"/>
    <property type="project" value="UniProtKB-SubCell"/>
</dbReference>
<dbReference type="InterPro" id="IPR050222">
    <property type="entry name" value="MATE_MdtK"/>
</dbReference>
<evidence type="ECO:0000256" key="2">
    <source>
        <dbReference type="ARBA" id="ARBA00004651"/>
    </source>
</evidence>
<evidence type="ECO:0000256" key="12">
    <source>
        <dbReference type="ARBA" id="ARBA00031636"/>
    </source>
</evidence>
<feature type="transmembrane region" description="Helical" evidence="13">
    <location>
        <begin position="23"/>
        <end position="44"/>
    </location>
</feature>
<feature type="transmembrane region" description="Helical" evidence="13">
    <location>
        <begin position="106"/>
        <end position="126"/>
    </location>
</feature>
<dbReference type="PANTHER" id="PTHR43298">
    <property type="entry name" value="MULTIDRUG RESISTANCE PROTEIN NORM-RELATED"/>
    <property type="match status" value="1"/>
</dbReference>
<feature type="transmembrane region" description="Helical" evidence="13">
    <location>
        <begin position="210"/>
        <end position="230"/>
    </location>
</feature>
<proteinExistence type="inferred from homology"/>
<keyword evidence="10" id="KW-0406">Ion transport</keyword>
<evidence type="ECO:0000256" key="10">
    <source>
        <dbReference type="ARBA" id="ARBA00023065"/>
    </source>
</evidence>
<keyword evidence="5" id="KW-0813">Transport</keyword>
<reference evidence="14 15" key="1">
    <citation type="submission" date="2015-09" db="EMBL/GenBank/DDBJ databases">
        <authorList>
            <consortium name="Pathogen Informatics"/>
        </authorList>
    </citation>
    <scope>NUCLEOTIDE SEQUENCE [LARGE SCALE GENOMIC DNA]</scope>
    <source>
        <strain evidence="14 15">2789STDY5834875</strain>
    </source>
</reference>
<sequence>MALFLRKGQVVNMNQTYMKEQKILPLLLKMSLPMVISMMVNSLYNIVDSFFVAKISENAMTALSLVFPVQNLISSVMIGFAIGINAVISFFMGAQNQKQADKAASQGMLLSCIHAVVLTVICIAGMPVFLKMFTKDAEIVSLGLKYSNIAFAFSIMLGIELMFEKVFQAVGRMNASMVCLMTGCIVNIVLDPMMIFGIDPFPAMGIEGAALATGIGQTSAAVLYIIIYIVKPIPVKFRKSEMRIERSMAKRLYSIGMPASLSLALPSILISVLNVILAAYSAVYVFVLGVYYKLQTFLYLPANGVVQGMRPLMGYNYGAGEHERVRKIYKTSMVLIFAIMAAGTILCLAIPGSLIGLFTNNPDTISAGETALRIISAGFIVSTVSVTSAGALEGLGKGFPSLIISVCRYVAVIIPVAFIMSRIVGAVGVWHAFWITEVITSVISYMVYRKNVK</sequence>
<evidence type="ECO:0000256" key="3">
    <source>
        <dbReference type="ARBA" id="ARBA00010199"/>
    </source>
</evidence>
<gene>
    <name evidence="14" type="primary">mepA_7</name>
    <name evidence="14" type="ORF">ERS852490_00528</name>
</gene>
<feature type="transmembrane region" description="Helical" evidence="13">
    <location>
        <begin position="146"/>
        <end position="163"/>
    </location>
</feature>
<feature type="transmembrane region" description="Helical" evidence="13">
    <location>
        <begin position="72"/>
        <end position="94"/>
    </location>
</feature>
<dbReference type="GO" id="GO:0042910">
    <property type="term" value="F:xenobiotic transmembrane transporter activity"/>
    <property type="evidence" value="ECO:0007669"/>
    <property type="project" value="InterPro"/>
</dbReference>
<evidence type="ECO:0000256" key="6">
    <source>
        <dbReference type="ARBA" id="ARBA00022449"/>
    </source>
</evidence>
<feature type="transmembrane region" description="Helical" evidence="13">
    <location>
        <begin position="429"/>
        <end position="448"/>
    </location>
</feature>
<dbReference type="GO" id="GO:0006811">
    <property type="term" value="P:monoatomic ion transport"/>
    <property type="evidence" value="ECO:0007669"/>
    <property type="project" value="UniProtKB-KW"/>
</dbReference>
<evidence type="ECO:0000256" key="5">
    <source>
        <dbReference type="ARBA" id="ARBA00022448"/>
    </source>
</evidence>
<comment type="function">
    <text evidence="1">Multidrug efflux pump.</text>
</comment>
<comment type="subcellular location">
    <subcellularLocation>
        <location evidence="2">Cell membrane</location>
        <topology evidence="2">Multi-pass membrane protein</topology>
    </subcellularLocation>
</comment>
<feature type="transmembrane region" description="Helical" evidence="13">
    <location>
        <begin position="334"/>
        <end position="358"/>
    </location>
</feature>
<feature type="transmembrane region" description="Helical" evidence="13">
    <location>
        <begin position="175"/>
        <end position="198"/>
    </location>
</feature>
<evidence type="ECO:0000256" key="4">
    <source>
        <dbReference type="ARBA" id="ARBA00020268"/>
    </source>
</evidence>
<evidence type="ECO:0000256" key="13">
    <source>
        <dbReference type="SAM" id="Phobius"/>
    </source>
</evidence>
<protein>
    <recommendedName>
        <fullName evidence="4">Probable multidrug resistance protein NorM</fullName>
    </recommendedName>
    <alternativeName>
        <fullName evidence="12">Multidrug-efflux transporter</fullName>
    </alternativeName>
</protein>
<comment type="similarity">
    <text evidence="3">Belongs to the multi antimicrobial extrusion (MATE) (TC 2.A.66.1) family.</text>
</comment>
<feature type="transmembrane region" description="Helical" evidence="13">
    <location>
        <begin position="399"/>
        <end position="423"/>
    </location>
</feature>
<evidence type="ECO:0000256" key="9">
    <source>
        <dbReference type="ARBA" id="ARBA00022989"/>
    </source>
</evidence>
<dbReference type="NCBIfam" id="TIGR00797">
    <property type="entry name" value="matE"/>
    <property type="match status" value="1"/>
</dbReference>
<name>A0A174YP37_9FIRM</name>
<keyword evidence="7" id="KW-1003">Cell membrane</keyword>
<evidence type="ECO:0000313" key="14">
    <source>
        <dbReference type="EMBL" id="CUQ75462.1"/>
    </source>
</evidence>
<dbReference type="AlphaFoldDB" id="A0A174YP37"/>
<dbReference type="GO" id="GO:0015297">
    <property type="term" value="F:antiporter activity"/>
    <property type="evidence" value="ECO:0007669"/>
    <property type="project" value="UniProtKB-KW"/>
</dbReference>
<accession>A0A174YP37</accession>
<feature type="transmembrane region" description="Helical" evidence="13">
    <location>
        <begin position="251"/>
        <end position="269"/>
    </location>
</feature>
<dbReference type="EMBL" id="CZBU01000001">
    <property type="protein sequence ID" value="CUQ75462.1"/>
    <property type="molecule type" value="Genomic_DNA"/>
</dbReference>
<evidence type="ECO:0000256" key="11">
    <source>
        <dbReference type="ARBA" id="ARBA00023136"/>
    </source>
</evidence>
<evidence type="ECO:0000313" key="15">
    <source>
        <dbReference type="Proteomes" id="UP000095621"/>
    </source>
</evidence>
<dbReference type="InterPro" id="IPR048279">
    <property type="entry name" value="MdtK-like"/>
</dbReference>
<feature type="transmembrane region" description="Helical" evidence="13">
    <location>
        <begin position="275"/>
        <end position="292"/>
    </location>
</feature>
<dbReference type="PIRSF" id="PIRSF006603">
    <property type="entry name" value="DinF"/>
    <property type="match status" value="1"/>
</dbReference>
<dbReference type="Proteomes" id="UP000095621">
    <property type="component" value="Unassembled WGS sequence"/>
</dbReference>
<organism evidence="14 15">
    <name type="scientific">Lachnospira eligens</name>
    <dbReference type="NCBI Taxonomy" id="39485"/>
    <lineage>
        <taxon>Bacteria</taxon>
        <taxon>Bacillati</taxon>
        <taxon>Bacillota</taxon>
        <taxon>Clostridia</taxon>
        <taxon>Lachnospirales</taxon>
        <taxon>Lachnospiraceae</taxon>
        <taxon>Lachnospira</taxon>
    </lineage>
</organism>
<evidence type="ECO:0000256" key="1">
    <source>
        <dbReference type="ARBA" id="ARBA00003408"/>
    </source>
</evidence>
<keyword evidence="11 13" id="KW-0472">Membrane</keyword>
<dbReference type="Pfam" id="PF01554">
    <property type="entry name" value="MatE"/>
    <property type="match status" value="2"/>
</dbReference>
<dbReference type="InterPro" id="IPR002528">
    <property type="entry name" value="MATE_fam"/>
</dbReference>
<feature type="transmembrane region" description="Helical" evidence="13">
    <location>
        <begin position="370"/>
        <end position="392"/>
    </location>
</feature>
<keyword evidence="9 13" id="KW-1133">Transmembrane helix</keyword>
<keyword evidence="8 13" id="KW-0812">Transmembrane</keyword>
<evidence type="ECO:0000256" key="8">
    <source>
        <dbReference type="ARBA" id="ARBA00022692"/>
    </source>
</evidence>
<evidence type="ECO:0000256" key="7">
    <source>
        <dbReference type="ARBA" id="ARBA00022475"/>
    </source>
</evidence>
<keyword evidence="6" id="KW-0050">Antiport</keyword>